<name>A0ABQ4DFX3_9CELL</name>
<protein>
    <recommendedName>
        <fullName evidence="3">VOC domain-containing protein</fullName>
    </recommendedName>
</protein>
<evidence type="ECO:0008006" key="3">
    <source>
        <dbReference type="Google" id="ProtNLM"/>
    </source>
</evidence>
<keyword evidence="2" id="KW-1185">Reference proteome</keyword>
<proteinExistence type="predicted"/>
<dbReference type="Gene3D" id="3.10.180.10">
    <property type="entry name" value="2,3-Dihydroxybiphenyl 1,2-Dioxygenase, domain 1"/>
    <property type="match status" value="1"/>
</dbReference>
<evidence type="ECO:0000313" key="1">
    <source>
        <dbReference type="EMBL" id="GIG38245.1"/>
    </source>
</evidence>
<dbReference type="InterPro" id="IPR029068">
    <property type="entry name" value="Glyas_Bleomycin-R_OHBP_Dase"/>
</dbReference>
<sequence>MLRWPCVTEGPTDEPEEWLIFRTGPSEMGVHPTRSATGEVWGADGQHQLTFMCDDLHSTMAELAGRGARFEGEPRDLGFGLGVALTVPGAGTVLLHEPTHPVAVDL</sequence>
<dbReference type="SUPFAM" id="SSF54593">
    <property type="entry name" value="Glyoxalase/Bleomycin resistance protein/Dihydroxybiphenyl dioxygenase"/>
    <property type="match status" value="1"/>
</dbReference>
<gene>
    <name evidence="1" type="ORF">Cph01nite_00070</name>
</gene>
<comment type="caution">
    <text evidence="1">The sequence shown here is derived from an EMBL/GenBank/DDBJ whole genome shotgun (WGS) entry which is preliminary data.</text>
</comment>
<reference evidence="1 2" key="1">
    <citation type="submission" date="2021-01" db="EMBL/GenBank/DDBJ databases">
        <title>Whole genome shotgun sequence of Cellulomonas phragmiteti NBRC 110785.</title>
        <authorList>
            <person name="Komaki H."/>
            <person name="Tamura T."/>
        </authorList>
    </citation>
    <scope>NUCLEOTIDE SEQUENCE [LARGE SCALE GENOMIC DNA]</scope>
    <source>
        <strain evidence="1 2">NBRC 110785</strain>
    </source>
</reference>
<accession>A0ABQ4DFX3</accession>
<dbReference type="Proteomes" id="UP000614741">
    <property type="component" value="Unassembled WGS sequence"/>
</dbReference>
<dbReference type="EMBL" id="BONP01000001">
    <property type="protein sequence ID" value="GIG38245.1"/>
    <property type="molecule type" value="Genomic_DNA"/>
</dbReference>
<organism evidence="1 2">
    <name type="scientific">Cellulomonas phragmiteti</name>
    <dbReference type="NCBI Taxonomy" id="478780"/>
    <lineage>
        <taxon>Bacteria</taxon>
        <taxon>Bacillati</taxon>
        <taxon>Actinomycetota</taxon>
        <taxon>Actinomycetes</taxon>
        <taxon>Micrococcales</taxon>
        <taxon>Cellulomonadaceae</taxon>
        <taxon>Cellulomonas</taxon>
    </lineage>
</organism>
<evidence type="ECO:0000313" key="2">
    <source>
        <dbReference type="Proteomes" id="UP000614741"/>
    </source>
</evidence>